<name>A0A1V0GSR5_9RHOB</name>
<dbReference type="AlphaFoldDB" id="A0A1V0GSR5"/>
<keyword evidence="3" id="KW-1185">Reference proteome</keyword>
<reference evidence="2" key="1">
    <citation type="submission" date="2017-12" db="EMBL/GenBank/DDBJ databases">
        <title>FDA dAtabase for Regulatory Grade micrObial Sequences (FDA-ARGOS): Supporting development and validation of Infectious Disease Dx tests.</title>
        <authorList>
            <person name="Campos J."/>
            <person name="Goldberg B."/>
            <person name="Tallon L."/>
            <person name="Sadzewicz L."/>
            <person name="Sengamalay N."/>
            <person name="Ott S."/>
            <person name="Godinez A."/>
            <person name="Nagaraj S."/>
            <person name="Vyas G."/>
            <person name="Aluvathingal J."/>
            <person name="Nadendla S."/>
            <person name="Geyer C."/>
            <person name="Nandy P."/>
            <person name="Hobson J."/>
            <person name="Sichtig H."/>
        </authorList>
    </citation>
    <scope>NUCLEOTIDE SEQUENCE</scope>
    <source>
        <strain evidence="2">FDAARGOS_252</strain>
    </source>
</reference>
<feature type="compositionally biased region" description="Pro residues" evidence="1">
    <location>
        <begin position="80"/>
        <end position="89"/>
    </location>
</feature>
<sequence length="89" mass="9510">MFALFGFLCIGTAQAQDGSPADLQSEVIHRRAAEAVIWGMPAVNFDLMFQAMLKAGGKANGTTWPATTVASPTEKSGWPQPAPRPAHRK</sequence>
<dbReference type="STRING" id="147645.A6J80_11210"/>
<dbReference type="EMBL" id="CP020442">
    <property type="protein sequence ID" value="ARC36872.1"/>
    <property type="molecule type" value="Genomic_DNA"/>
</dbReference>
<dbReference type="Proteomes" id="UP000191257">
    <property type="component" value="Chromosome"/>
</dbReference>
<organism evidence="2 3">
    <name type="scientific">Paracoccus yeei</name>
    <dbReference type="NCBI Taxonomy" id="147645"/>
    <lineage>
        <taxon>Bacteria</taxon>
        <taxon>Pseudomonadati</taxon>
        <taxon>Pseudomonadota</taxon>
        <taxon>Alphaproteobacteria</taxon>
        <taxon>Rhodobacterales</taxon>
        <taxon>Paracoccaceae</taxon>
        <taxon>Paracoccus</taxon>
    </lineage>
</organism>
<evidence type="ECO:0000313" key="3">
    <source>
        <dbReference type="Proteomes" id="UP000191257"/>
    </source>
</evidence>
<proteinExistence type="predicted"/>
<protein>
    <submittedName>
        <fullName evidence="2">Uncharacterized protein</fullName>
    </submittedName>
</protein>
<evidence type="ECO:0000313" key="2">
    <source>
        <dbReference type="EMBL" id="ARC36872.1"/>
    </source>
</evidence>
<accession>A0A1V0GSR5</accession>
<gene>
    <name evidence="2" type="ORF">A6J80_11210</name>
</gene>
<feature type="region of interest" description="Disordered" evidence="1">
    <location>
        <begin position="61"/>
        <end position="89"/>
    </location>
</feature>
<dbReference type="KEGG" id="pye:A6J80_11210"/>
<evidence type="ECO:0000256" key="1">
    <source>
        <dbReference type="SAM" id="MobiDB-lite"/>
    </source>
</evidence>
<feature type="compositionally biased region" description="Polar residues" evidence="1">
    <location>
        <begin position="61"/>
        <end position="74"/>
    </location>
</feature>
<dbReference type="SUPFAM" id="SSF160935">
    <property type="entry name" value="VPA0735-like"/>
    <property type="match status" value="1"/>
</dbReference>